<name>A0A1V0RRK5_9RHOB</name>
<protein>
    <submittedName>
        <fullName evidence="1">Uncharacterized protein</fullName>
    </submittedName>
</protein>
<dbReference type="KEGG" id="rmm:ROSMUCSMR3_02933"/>
<proteinExistence type="predicted"/>
<dbReference type="EMBL" id="CP020474">
    <property type="protein sequence ID" value="ARE84399.1"/>
    <property type="molecule type" value="Genomic_DNA"/>
</dbReference>
<dbReference type="AlphaFoldDB" id="A0A1V0RRK5"/>
<evidence type="ECO:0000313" key="1">
    <source>
        <dbReference type="EMBL" id="ARE84399.1"/>
    </source>
</evidence>
<dbReference type="Proteomes" id="UP000192273">
    <property type="component" value="Chromosome"/>
</dbReference>
<gene>
    <name evidence="1" type="ORF">ROSMUCSMR3_02933</name>
</gene>
<organism evidence="1 2">
    <name type="scientific">Roseovarius mucosus</name>
    <dbReference type="NCBI Taxonomy" id="215743"/>
    <lineage>
        <taxon>Bacteria</taxon>
        <taxon>Pseudomonadati</taxon>
        <taxon>Pseudomonadota</taxon>
        <taxon>Alphaproteobacteria</taxon>
        <taxon>Rhodobacterales</taxon>
        <taxon>Roseobacteraceae</taxon>
        <taxon>Roseovarius</taxon>
    </lineage>
</organism>
<reference evidence="1 2" key="1">
    <citation type="submission" date="2017-03" db="EMBL/GenBank/DDBJ databases">
        <title>Genome Sequence of Roseovarius mucosus strain SMR3 Isolated from a culture of the Diatom Skeletonema marinoi.</title>
        <authorList>
            <person name="Topel M."/>
            <person name="Pinder M."/>
            <person name="Johansson O.N."/>
            <person name="Kourtchenko O."/>
            <person name="Godhe A."/>
            <person name="Clarke A.K."/>
        </authorList>
    </citation>
    <scope>NUCLEOTIDE SEQUENCE [LARGE SCALE GENOMIC DNA]</scope>
    <source>
        <strain evidence="1 2">SMR3</strain>
    </source>
</reference>
<accession>A0A1V0RRK5</accession>
<sequence length="95" mass="10736">MREGIEKVGVIALAITHSEQDVTWKDKKAVLIPDDEKVAMGLDGAQQWVCLFEQVLAYFPDDIKTIKSAKSSYLGQASEEFTRSILEAWNDFRKS</sequence>
<evidence type="ECO:0000313" key="2">
    <source>
        <dbReference type="Proteomes" id="UP000192273"/>
    </source>
</evidence>
<keyword evidence="2" id="KW-1185">Reference proteome</keyword>